<dbReference type="GO" id="GO:0043565">
    <property type="term" value="F:sequence-specific DNA binding"/>
    <property type="evidence" value="ECO:0007669"/>
    <property type="project" value="InterPro"/>
</dbReference>
<evidence type="ECO:0000313" key="6">
    <source>
        <dbReference type="Proteomes" id="UP000674234"/>
    </source>
</evidence>
<protein>
    <submittedName>
        <fullName evidence="5">Helix-turn-helix domain-containing protein</fullName>
    </submittedName>
</protein>
<name>A0A941AGW2_9ACTN</name>
<accession>A0A941AGW2</accession>
<dbReference type="GO" id="GO:0003700">
    <property type="term" value="F:DNA-binding transcription factor activity"/>
    <property type="evidence" value="ECO:0007669"/>
    <property type="project" value="InterPro"/>
</dbReference>
<evidence type="ECO:0000313" key="5">
    <source>
        <dbReference type="EMBL" id="MBP2703390.1"/>
    </source>
</evidence>
<evidence type="ECO:0000256" key="2">
    <source>
        <dbReference type="ARBA" id="ARBA00023125"/>
    </source>
</evidence>
<dbReference type="PRINTS" id="PR00032">
    <property type="entry name" value="HTHARAC"/>
</dbReference>
<comment type="caution">
    <text evidence="5">The sequence shown here is derived from an EMBL/GenBank/DDBJ whole genome shotgun (WGS) entry which is preliminary data.</text>
</comment>
<dbReference type="Proteomes" id="UP000674234">
    <property type="component" value="Unassembled WGS sequence"/>
</dbReference>
<keyword evidence="3" id="KW-0804">Transcription</keyword>
<organism evidence="5 6">
    <name type="scientific">Microbispora oryzae</name>
    <dbReference type="NCBI Taxonomy" id="2806554"/>
    <lineage>
        <taxon>Bacteria</taxon>
        <taxon>Bacillati</taxon>
        <taxon>Actinomycetota</taxon>
        <taxon>Actinomycetes</taxon>
        <taxon>Streptosporangiales</taxon>
        <taxon>Streptosporangiaceae</taxon>
        <taxon>Microbispora</taxon>
    </lineage>
</organism>
<reference evidence="5" key="1">
    <citation type="submission" date="2021-02" db="EMBL/GenBank/DDBJ databases">
        <title>Draft genome sequence of Microbispora sp. RL4-1S isolated from rice leaves in Thailand.</title>
        <authorList>
            <person name="Muangham S."/>
            <person name="Duangmal K."/>
        </authorList>
    </citation>
    <scope>NUCLEOTIDE SEQUENCE</scope>
    <source>
        <strain evidence="5">RL4-1S</strain>
    </source>
</reference>
<dbReference type="InterPro" id="IPR020449">
    <property type="entry name" value="Tscrpt_reg_AraC-type_HTH"/>
</dbReference>
<dbReference type="PANTHER" id="PTHR46796">
    <property type="entry name" value="HTH-TYPE TRANSCRIPTIONAL ACTIVATOR RHAS-RELATED"/>
    <property type="match status" value="1"/>
</dbReference>
<dbReference type="Gene3D" id="1.10.10.60">
    <property type="entry name" value="Homeodomain-like"/>
    <property type="match status" value="1"/>
</dbReference>
<feature type="domain" description="HTH araC/xylS-type" evidence="4">
    <location>
        <begin position="260"/>
        <end position="361"/>
    </location>
</feature>
<dbReference type="AlphaFoldDB" id="A0A941AGW2"/>
<dbReference type="SUPFAM" id="SSF46689">
    <property type="entry name" value="Homeodomain-like"/>
    <property type="match status" value="1"/>
</dbReference>
<dbReference type="PROSITE" id="PS01124">
    <property type="entry name" value="HTH_ARAC_FAMILY_2"/>
    <property type="match status" value="1"/>
</dbReference>
<dbReference type="InterPro" id="IPR050204">
    <property type="entry name" value="AraC_XylS_family_regulators"/>
</dbReference>
<dbReference type="InterPro" id="IPR018060">
    <property type="entry name" value="HTH_AraC"/>
</dbReference>
<gene>
    <name evidence="5" type="ORF">JOL79_06200</name>
</gene>
<evidence type="ECO:0000259" key="4">
    <source>
        <dbReference type="PROSITE" id="PS01124"/>
    </source>
</evidence>
<evidence type="ECO:0000256" key="1">
    <source>
        <dbReference type="ARBA" id="ARBA00023015"/>
    </source>
</evidence>
<proteinExistence type="predicted"/>
<dbReference type="PANTHER" id="PTHR46796:SF6">
    <property type="entry name" value="ARAC SUBFAMILY"/>
    <property type="match status" value="1"/>
</dbReference>
<keyword evidence="6" id="KW-1185">Reference proteome</keyword>
<dbReference type="InterPro" id="IPR035418">
    <property type="entry name" value="AraC-bd_2"/>
</dbReference>
<keyword evidence="2" id="KW-0238">DNA-binding</keyword>
<dbReference type="SMART" id="SM00342">
    <property type="entry name" value="HTH_ARAC"/>
    <property type="match status" value="1"/>
</dbReference>
<evidence type="ECO:0000256" key="3">
    <source>
        <dbReference type="ARBA" id="ARBA00023163"/>
    </source>
</evidence>
<keyword evidence="1" id="KW-0805">Transcription regulation</keyword>
<dbReference type="Pfam" id="PF14525">
    <property type="entry name" value="AraC_binding_2"/>
    <property type="match status" value="1"/>
</dbReference>
<dbReference type="InterPro" id="IPR009057">
    <property type="entry name" value="Homeodomain-like_sf"/>
</dbReference>
<dbReference type="Pfam" id="PF12833">
    <property type="entry name" value="HTH_18"/>
    <property type="match status" value="1"/>
</dbReference>
<sequence length="368" mass="41580">MPWIWAPPCCSIDWTEHCRVSAAVKGCPSRASRSPSENGRGFVAMLRFRTSDLPAADRFTAWCDLANDALVPNAMRSDYAADFQAELRMQDFGMVRLNTLSYLPLETYRHARLIRRSDPDELQLMIPWRGSQRIFQGDRDATFSPGELLLYDTSRPWHGWTSPKTAMVRGLMVQLPRAALSLPERGIRDLMVRPLSGREGVGALLTGYLSRMAAHADSYTVADGPRLASIVIDLVTALCAHHLERDRAVPSETHRRTLQLKVRAYIERQLGDPHLSPESVSAACQISVRALHRLFEGEELTVSAWIRRRRLDRCRRDLGDPALLHRPVHAIAAHWGITDPAHFSRIFRAAYGVSPNEYRRQALQIAET</sequence>
<dbReference type="EMBL" id="JAFCNB010000002">
    <property type="protein sequence ID" value="MBP2703390.1"/>
    <property type="molecule type" value="Genomic_DNA"/>
</dbReference>